<reference evidence="1 2" key="1">
    <citation type="journal article" date="2015" name="Biotechnol. Bioeng.">
        <title>Genome sequence and phenotypic characterization of Caulobacter segnis.</title>
        <authorList>
            <person name="Patel S."/>
            <person name="Fletcher B."/>
            <person name="Scott D.C."/>
            <person name="Ely B."/>
        </authorList>
    </citation>
    <scope>NUCLEOTIDE SEQUENCE [LARGE SCALE GENOMIC DNA]</scope>
    <source>
        <strain evidence="1 2">ERI-2</strain>
    </source>
</reference>
<dbReference type="GO" id="GO:0003677">
    <property type="term" value="F:DNA binding"/>
    <property type="evidence" value="ECO:0007669"/>
    <property type="project" value="InterPro"/>
</dbReference>
<organism evidence="1 2">
    <name type="scientific">Clostridium ljungdahlii</name>
    <dbReference type="NCBI Taxonomy" id="1538"/>
    <lineage>
        <taxon>Bacteria</taxon>
        <taxon>Bacillati</taxon>
        <taxon>Bacillota</taxon>
        <taxon>Clostridia</taxon>
        <taxon>Eubacteriales</taxon>
        <taxon>Clostridiaceae</taxon>
        <taxon>Clostridium</taxon>
    </lineage>
</organism>
<dbReference type="AlphaFoldDB" id="A0A166RMI2"/>
<comment type="caution">
    <text evidence="1">The sequence shown here is derived from an EMBL/GenBank/DDBJ whole genome shotgun (WGS) entry which is preliminary data.</text>
</comment>
<dbReference type="InterPro" id="IPR002514">
    <property type="entry name" value="Transposase_8"/>
</dbReference>
<protein>
    <recommendedName>
        <fullName evidence="3">Transposase</fullName>
    </recommendedName>
</protein>
<dbReference type="GO" id="GO:0006313">
    <property type="term" value="P:DNA transposition"/>
    <property type="evidence" value="ECO:0007669"/>
    <property type="project" value="InterPro"/>
</dbReference>
<dbReference type="InterPro" id="IPR009057">
    <property type="entry name" value="Homeodomain-like_sf"/>
</dbReference>
<evidence type="ECO:0008006" key="3">
    <source>
        <dbReference type="Google" id="ProtNLM"/>
    </source>
</evidence>
<dbReference type="SUPFAM" id="SSF46689">
    <property type="entry name" value="Homeodomain-like"/>
    <property type="match status" value="1"/>
</dbReference>
<dbReference type="Proteomes" id="UP000077407">
    <property type="component" value="Unassembled WGS sequence"/>
</dbReference>
<dbReference type="OrthoDB" id="1707197at2"/>
<gene>
    <name evidence="1" type="ORF">WY13_01013</name>
</gene>
<evidence type="ECO:0000313" key="1">
    <source>
        <dbReference type="EMBL" id="OAA90947.1"/>
    </source>
</evidence>
<accession>A0A166RMI2</accession>
<dbReference type="GO" id="GO:0004803">
    <property type="term" value="F:transposase activity"/>
    <property type="evidence" value="ECO:0007669"/>
    <property type="project" value="InterPro"/>
</dbReference>
<dbReference type="EMBL" id="LITT01000009">
    <property type="protein sequence ID" value="OAA90947.1"/>
    <property type="molecule type" value="Genomic_DNA"/>
</dbReference>
<proteinExistence type="predicted"/>
<dbReference type="Pfam" id="PF01527">
    <property type="entry name" value="HTH_Tnp_1"/>
    <property type="match status" value="1"/>
</dbReference>
<evidence type="ECO:0000313" key="2">
    <source>
        <dbReference type="Proteomes" id="UP000077407"/>
    </source>
</evidence>
<dbReference type="RefSeq" id="WP_082848381.1">
    <property type="nucleotide sequence ID" value="NZ_LITT01000009.1"/>
</dbReference>
<dbReference type="PATRIC" id="fig|1538.10.peg.1520"/>
<name>A0A166RMI2_9CLOT</name>
<sequence>MRGQHYTQEQKEQTLKEAKEVENVSLAGRKHRISNSTIFTWISKSKK</sequence>